<protein>
    <recommendedName>
        <fullName evidence="3">PiggyBac transposable element-derived protein domain-containing protein</fullName>
    </recommendedName>
</protein>
<sequence>MSHHFYKPYNKPVGLHFLEEAAGLMKNEEQWTENEEQKKNRENECVSKEYREIMMNYREEHNEVQKNRDKEYRNIILNKEQKNRDKEYREIMMNEEHSWENEEHRNRENKFRENMMNYREGGRTENKEQERESRENECREHQNNPHCAENDMSSNLSLCSLSHIYTTTHSHKSSGSSRTTGLTGASTSGSSGPVLPSASFHDCTASSYQHRVEFPGGSDILQQSPTPSSIVATLSTSGHPLQEDSLFFTRELLKYIAIETNIHAEQINKSDSWVMCNEVDMAKFLGLSFFMGILKFPTLRHYWNTDRLYSHSLFPNTMSGKRFREILRNFRCFNGRAVPERSRDCLIEVRPVMAYLGERFRSSYTPDEHLLLDERGVKWQGRLSFKPYTSDSNAPSSEFQKHALKIFTLAESKTGYIHGFDMYSGQYKTTQSAVSELMEPLYNRGYKIYADISGFSVGLCEHLYGLGVCVCGLLRDTPRELAEQQNMCRIGVEQHNTGRTECRTYIEQQNTPRELVEQQNNSRTGYRTQTEQDFANRTGIEHQNMSGMDYRTQIELQDSNRTQVELPDVSRTGHRTQIEHRGTRRTEMEQDKTPTEHRGTHRSEIELDRSEIEEDRTPQDGAITTHYKGPVLMLTWRDSEVVNMASTFHTGAAILKHQRAKVKARDGGYRNTTKQVRKPLMLDDYERHTSGGTDYFDQLMQYYDHRRTQTWTKKVAFFFFKMALHNAFVLYGKYTRDERKLSLLQYTENIITKLIDFRPEDWPLSGHTLQHASDLPSDCPSHQHGPDFHSDYPSCQHTASDFPSDCTECPSYQAVSSNALNIQQANASKSLSASVTGEGPTALTSTDSLLSSNAFLSSALFMHAASLVRASSLTNTPADHAQPGPSGEHRILNKQPSSSGQNESIPHNLPGPSGEHESITQKLSGPSGEREILNKRPGHSGENEPLLPAPKRRPIKKKRYIDAGRRLDLSLAHMISRIPSKRRLRCRVCLIREGRRRDTVYECTLIQYCTFKACPALLKNLVSIFTFHFCVELWNSVLQETWEPLLLSTIFIRPSFLPSTAAVHKATLVTV</sequence>
<dbReference type="InterPro" id="IPR029526">
    <property type="entry name" value="PGBD"/>
</dbReference>
<feature type="region of interest" description="Disordered" evidence="2">
    <location>
        <begin position="562"/>
        <end position="603"/>
    </location>
</feature>
<comment type="caution">
    <text evidence="4">The sequence shown here is derived from an EMBL/GenBank/DDBJ whole genome shotgun (WGS) entry which is preliminary data.</text>
</comment>
<evidence type="ECO:0000256" key="1">
    <source>
        <dbReference type="SAM" id="Coils"/>
    </source>
</evidence>
<feature type="region of interest" description="Disordered" evidence="2">
    <location>
        <begin position="875"/>
        <end position="953"/>
    </location>
</feature>
<feature type="domain" description="PiggyBac transposable element-derived protein" evidence="3">
    <location>
        <begin position="245"/>
        <end position="573"/>
    </location>
</feature>
<gene>
    <name evidence="4" type="ORF">Pcinc_012085</name>
</gene>
<evidence type="ECO:0000313" key="4">
    <source>
        <dbReference type="EMBL" id="KAK3883582.1"/>
    </source>
</evidence>
<feature type="domain" description="PiggyBac transposable element-derived protein" evidence="3">
    <location>
        <begin position="620"/>
        <end position="728"/>
    </location>
</feature>
<evidence type="ECO:0000259" key="3">
    <source>
        <dbReference type="Pfam" id="PF13843"/>
    </source>
</evidence>
<evidence type="ECO:0000313" key="5">
    <source>
        <dbReference type="Proteomes" id="UP001286313"/>
    </source>
</evidence>
<feature type="compositionally biased region" description="Low complexity" evidence="2">
    <location>
        <begin position="173"/>
        <end position="192"/>
    </location>
</feature>
<dbReference type="Pfam" id="PF13843">
    <property type="entry name" value="DDE_Tnp_1_7"/>
    <property type="match status" value="2"/>
</dbReference>
<keyword evidence="1" id="KW-0175">Coiled coil</keyword>
<feature type="compositionally biased region" description="Basic and acidic residues" evidence="2">
    <location>
        <begin position="120"/>
        <end position="143"/>
    </location>
</feature>
<feature type="coiled-coil region" evidence="1">
    <location>
        <begin position="47"/>
        <end position="74"/>
    </location>
</feature>
<organism evidence="4 5">
    <name type="scientific">Petrolisthes cinctipes</name>
    <name type="common">Flat porcelain crab</name>
    <dbReference type="NCBI Taxonomy" id="88211"/>
    <lineage>
        <taxon>Eukaryota</taxon>
        <taxon>Metazoa</taxon>
        <taxon>Ecdysozoa</taxon>
        <taxon>Arthropoda</taxon>
        <taxon>Crustacea</taxon>
        <taxon>Multicrustacea</taxon>
        <taxon>Malacostraca</taxon>
        <taxon>Eumalacostraca</taxon>
        <taxon>Eucarida</taxon>
        <taxon>Decapoda</taxon>
        <taxon>Pleocyemata</taxon>
        <taxon>Anomura</taxon>
        <taxon>Galatheoidea</taxon>
        <taxon>Porcellanidae</taxon>
        <taxon>Petrolisthes</taxon>
    </lineage>
</organism>
<feature type="compositionally biased region" description="Polar residues" evidence="2">
    <location>
        <begin position="894"/>
        <end position="905"/>
    </location>
</feature>
<dbReference type="Proteomes" id="UP001286313">
    <property type="component" value="Unassembled WGS sequence"/>
</dbReference>
<name>A0AAE1KTV3_PETCI</name>
<dbReference type="PANTHER" id="PTHR46599">
    <property type="entry name" value="PIGGYBAC TRANSPOSABLE ELEMENT-DERIVED PROTEIN 4"/>
    <property type="match status" value="1"/>
</dbReference>
<dbReference type="EMBL" id="JAWQEG010000974">
    <property type="protein sequence ID" value="KAK3883582.1"/>
    <property type="molecule type" value="Genomic_DNA"/>
</dbReference>
<dbReference type="AlphaFoldDB" id="A0AAE1KTV3"/>
<keyword evidence="5" id="KW-1185">Reference proteome</keyword>
<reference evidence="4" key="1">
    <citation type="submission" date="2023-10" db="EMBL/GenBank/DDBJ databases">
        <title>Genome assemblies of two species of porcelain crab, Petrolisthes cinctipes and Petrolisthes manimaculis (Anomura: Porcellanidae).</title>
        <authorList>
            <person name="Angst P."/>
        </authorList>
    </citation>
    <scope>NUCLEOTIDE SEQUENCE</scope>
    <source>
        <strain evidence="4">PB745_01</strain>
        <tissue evidence="4">Gill</tissue>
    </source>
</reference>
<dbReference type="PANTHER" id="PTHR46599:SF3">
    <property type="entry name" value="PIGGYBAC TRANSPOSABLE ELEMENT-DERIVED PROTEIN 4"/>
    <property type="match status" value="1"/>
</dbReference>
<feature type="compositionally biased region" description="Basic and acidic residues" evidence="2">
    <location>
        <begin position="576"/>
        <end position="603"/>
    </location>
</feature>
<proteinExistence type="predicted"/>
<feature type="region of interest" description="Disordered" evidence="2">
    <location>
        <begin position="117"/>
        <end position="150"/>
    </location>
</feature>
<evidence type="ECO:0000256" key="2">
    <source>
        <dbReference type="SAM" id="MobiDB-lite"/>
    </source>
</evidence>
<feature type="region of interest" description="Disordered" evidence="2">
    <location>
        <begin position="168"/>
        <end position="193"/>
    </location>
</feature>
<feature type="compositionally biased region" description="Basic and acidic residues" evidence="2">
    <location>
        <begin position="928"/>
        <end position="942"/>
    </location>
</feature>
<accession>A0AAE1KTV3</accession>